<dbReference type="RefSeq" id="WP_193908405.1">
    <property type="nucleotide sequence ID" value="NZ_JADEXG010000034.1"/>
</dbReference>
<keyword evidence="3" id="KW-0732">Signal</keyword>
<evidence type="ECO:0000256" key="3">
    <source>
        <dbReference type="ARBA" id="ARBA00022729"/>
    </source>
</evidence>
<dbReference type="GO" id="GO:0005576">
    <property type="term" value="C:extracellular region"/>
    <property type="evidence" value="ECO:0007669"/>
    <property type="project" value="InterPro"/>
</dbReference>
<evidence type="ECO:0000256" key="2">
    <source>
        <dbReference type="ARBA" id="ARBA00022656"/>
    </source>
</evidence>
<dbReference type="PRINTS" id="PR01488">
    <property type="entry name" value="RTXTOXINA"/>
</dbReference>
<accession>A0A8J7DMC5</accession>
<dbReference type="PRINTS" id="PR00313">
    <property type="entry name" value="CABNDNGRPT"/>
</dbReference>
<keyword evidence="8" id="KW-0325">Glycoprotein</keyword>
<dbReference type="PROSITE" id="PS00330">
    <property type="entry name" value="HEMOLYSIN_CALCIUM"/>
    <property type="match status" value="1"/>
</dbReference>
<dbReference type="PROSITE" id="PS51470">
    <property type="entry name" value="FG_GAP"/>
    <property type="match status" value="2"/>
</dbReference>
<dbReference type="AlphaFoldDB" id="A0A8J7DMC5"/>
<dbReference type="Gene3D" id="2.150.10.10">
    <property type="entry name" value="Serralysin-like metalloprotease, C-terminal"/>
    <property type="match status" value="2"/>
</dbReference>
<evidence type="ECO:0000313" key="9">
    <source>
        <dbReference type="EMBL" id="MBE9078501.1"/>
    </source>
</evidence>
<reference evidence="9" key="1">
    <citation type="submission" date="2020-10" db="EMBL/GenBank/DDBJ databases">
        <authorList>
            <person name="Castelo-Branco R."/>
            <person name="Eusebio N."/>
            <person name="Adriana R."/>
            <person name="Vieira A."/>
            <person name="Brugerolle De Fraissinette N."/>
            <person name="Rezende De Castro R."/>
            <person name="Schneider M.P."/>
            <person name="Vasconcelos V."/>
            <person name="Leao P.N."/>
        </authorList>
    </citation>
    <scope>NUCLEOTIDE SEQUENCE</scope>
    <source>
        <strain evidence="9">LEGE 07310</strain>
    </source>
</reference>
<dbReference type="GO" id="GO:0005509">
    <property type="term" value="F:calcium ion binding"/>
    <property type="evidence" value="ECO:0007669"/>
    <property type="project" value="InterPro"/>
</dbReference>
<dbReference type="SMART" id="SM00191">
    <property type="entry name" value="Int_alpha"/>
    <property type="match status" value="7"/>
</dbReference>
<dbReference type="GO" id="GO:0016020">
    <property type="term" value="C:membrane"/>
    <property type="evidence" value="ECO:0007669"/>
    <property type="project" value="UniProtKB-SubCell"/>
</dbReference>
<dbReference type="SUPFAM" id="SSF51120">
    <property type="entry name" value="beta-Roll"/>
    <property type="match status" value="1"/>
</dbReference>
<dbReference type="InterPro" id="IPR003995">
    <property type="entry name" value="RTX_toxin_determinant-A"/>
</dbReference>
<dbReference type="NCBIfam" id="NF012211">
    <property type="entry name" value="tand_rpt_95"/>
    <property type="match status" value="2"/>
</dbReference>
<evidence type="ECO:0000256" key="5">
    <source>
        <dbReference type="ARBA" id="ARBA00022801"/>
    </source>
</evidence>
<dbReference type="Gene3D" id="2.60.40.2810">
    <property type="match status" value="1"/>
</dbReference>
<name>A0A8J7DMC5_9CYAN</name>
<dbReference type="EMBL" id="JADEXG010000034">
    <property type="protein sequence ID" value="MBE9078501.1"/>
    <property type="molecule type" value="Genomic_DNA"/>
</dbReference>
<dbReference type="InterPro" id="IPR011049">
    <property type="entry name" value="Serralysin-like_metalloprot_C"/>
</dbReference>
<dbReference type="InterPro" id="IPR028994">
    <property type="entry name" value="Integrin_alpha_N"/>
</dbReference>
<dbReference type="GO" id="GO:0090729">
    <property type="term" value="F:toxin activity"/>
    <property type="evidence" value="ECO:0007669"/>
    <property type="project" value="UniProtKB-KW"/>
</dbReference>
<evidence type="ECO:0000313" key="10">
    <source>
        <dbReference type="Proteomes" id="UP000636505"/>
    </source>
</evidence>
<proteinExistence type="predicted"/>
<dbReference type="PANTHER" id="PTHR23221:SF7">
    <property type="entry name" value="PHOSPHATIDYLINOSITOL-GLYCAN-SPECIFIC PHOSPHOLIPASE D"/>
    <property type="match status" value="1"/>
</dbReference>
<dbReference type="Gene3D" id="2.60.40.3440">
    <property type="match status" value="1"/>
</dbReference>
<evidence type="ECO:0000256" key="6">
    <source>
        <dbReference type="ARBA" id="ARBA00023026"/>
    </source>
</evidence>
<dbReference type="InterPro" id="IPR018511">
    <property type="entry name" value="Hemolysin-typ_Ca-bd_CS"/>
</dbReference>
<dbReference type="SUPFAM" id="SSF69318">
    <property type="entry name" value="Integrin alpha N-terminal domain"/>
    <property type="match status" value="2"/>
</dbReference>
<evidence type="ECO:0000256" key="1">
    <source>
        <dbReference type="ARBA" id="ARBA00004370"/>
    </source>
</evidence>
<keyword evidence="6" id="KW-0843">Virulence</keyword>
<keyword evidence="5" id="KW-0378">Hydrolase</keyword>
<dbReference type="PANTHER" id="PTHR23221">
    <property type="entry name" value="GLYCOSYLPHOSPHATIDYLINOSITOL PHOSPHOLIPASE D"/>
    <property type="match status" value="1"/>
</dbReference>
<comment type="caution">
    <text evidence="9">The sequence shown here is derived from an EMBL/GenBank/DDBJ whole genome shotgun (WGS) entry which is preliminary data.</text>
</comment>
<evidence type="ECO:0000256" key="7">
    <source>
        <dbReference type="ARBA" id="ARBA00023136"/>
    </source>
</evidence>
<dbReference type="Proteomes" id="UP000636505">
    <property type="component" value="Unassembled WGS sequence"/>
</dbReference>
<protein>
    <submittedName>
        <fullName evidence="9">Tandem-95 repeat protein</fullName>
    </submittedName>
</protein>
<dbReference type="InterPro" id="IPR013519">
    <property type="entry name" value="Int_alpha_beta-p"/>
</dbReference>
<dbReference type="InterPro" id="IPR013517">
    <property type="entry name" value="FG-GAP"/>
</dbReference>
<dbReference type="GO" id="GO:0016787">
    <property type="term" value="F:hydrolase activity"/>
    <property type="evidence" value="ECO:0007669"/>
    <property type="project" value="UniProtKB-KW"/>
</dbReference>
<dbReference type="Pfam" id="PF00353">
    <property type="entry name" value="HemolysinCabind"/>
    <property type="match status" value="2"/>
</dbReference>
<dbReference type="Pfam" id="PF17963">
    <property type="entry name" value="Big_9"/>
    <property type="match status" value="2"/>
</dbReference>
<dbReference type="InterPro" id="IPR001343">
    <property type="entry name" value="Hemolysn_Ca-bd"/>
</dbReference>
<evidence type="ECO:0000256" key="8">
    <source>
        <dbReference type="ARBA" id="ARBA00023180"/>
    </source>
</evidence>
<keyword evidence="4" id="KW-0677">Repeat</keyword>
<keyword evidence="7" id="KW-0472">Membrane</keyword>
<comment type="subcellular location">
    <subcellularLocation>
        <location evidence="1">Membrane</location>
    </subcellularLocation>
</comment>
<gene>
    <name evidence="9" type="ORF">IQ241_14545</name>
</gene>
<keyword evidence="10" id="KW-1185">Reference proteome</keyword>
<evidence type="ECO:0000256" key="4">
    <source>
        <dbReference type="ARBA" id="ARBA00022737"/>
    </source>
</evidence>
<keyword evidence="2" id="KW-0800">Toxin</keyword>
<sequence length="986" mass="98356">MAFSASFNLDNLDGSNGFTINGIDLGDNLGFSASDAGDFNGDGIADIIIGAPSADPNGTSVAGESYVIFGGAGVGSSGSFDLASLNGNNGFVLNGIDARDLSGFSVSEAGDFNNDGFDDVIIGAPNADALPFAGESYVVYGGPNQGFGGSLDLANLDGGNGFVIFGVDNNDRSGLSVSSAGDVNGDGIGDLIIGAPEASPNGFSSGQSFVLLGGSGIGSDGSFNLANLDGSNGFAINGIDQFADRSGRSVSGAGDVNGDGFDDLIMGAPGADPNDVANAGESYVVFGGPNVGSSGSLELANLNGGNGFVLNGFSRNNPAGETVSGIGDINNDGIEDIIVTSPSADPNGVSGAGQSYVVFGNPDVGSSGSIELANLNGSNGFVINGIRSFTGSGKTASGAGDINKDGVDDLIVGSTNDNGSYVIYGRSDIGSGGRFNLADLNGDNGFFVFRDPPSFPGRVVSGIGDFNNDGIDDLITANPNAGGQEGRSYIVFGQGSGPGQDNNAPLAVDDAFTTNEDEAVSENVLTNDSDPDRDPLSATLLSGVSNGDLSFSSDGSFTYRPNPNFNGSDRFTYEVSDGALTDTATVSVSVGAVNDAPVAVNDQVSTAVDTAVAIDVLDNDTDADGDALSVTAVGEAANGSAAINGDGTVTYTPNAGFRGDDRFTYTVSDGDLTDMGTVAVSVLPDAKGEPTIDVQQRVDADGDGLFANREAAVAGGLVTFQTEITNTGAVAVTLDEIGDSAFSIAGLASLIGTTIAAGESVIGTYQAMLPNPGATTVGTADADTLEGQLLTQTSQVTVTASDVNSNRATASGSAFIEVALNDLIAGALGDDTILGGAGDDVIRGDRNSRSAQVGEPGGNDIIFGGAGNDRIGGKSGNDTLFGEAGDDAIWGDDGDDLLRGGLGNDRLVGDNFSGGSGSDTFVLAAGEGTDLILDFELGRDLIGLADGLSLGALTFEGSSILFEDETLAVLQGVNASSLTETSFVTV</sequence>
<organism evidence="9 10">
    <name type="scientific">Vasconcelosia minhoensis LEGE 07310</name>
    <dbReference type="NCBI Taxonomy" id="915328"/>
    <lineage>
        <taxon>Bacteria</taxon>
        <taxon>Bacillati</taxon>
        <taxon>Cyanobacteriota</taxon>
        <taxon>Cyanophyceae</taxon>
        <taxon>Nodosilineales</taxon>
        <taxon>Cymatolegaceae</taxon>
        <taxon>Vasconcelosia</taxon>
        <taxon>Vasconcelosia minhoensis</taxon>
    </lineage>
</organism>
<dbReference type="Gene3D" id="2.130.10.130">
    <property type="entry name" value="Integrin alpha, N-terminal"/>
    <property type="match status" value="3"/>
</dbReference>
<dbReference type="Pfam" id="PF01839">
    <property type="entry name" value="FG-GAP"/>
    <property type="match status" value="6"/>
</dbReference>